<keyword evidence="1" id="KW-0805">Transcription regulation</keyword>
<dbReference type="GO" id="GO:0003700">
    <property type="term" value="F:DNA-binding transcription factor activity"/>
    <property type="evidence" value="ECO:0007669"/>
    <property type="project" value="InterPro"/>
</dbReference>
<dbReference type="SMART" id="SM00342">
    <property type="entry name" value="HTH_ARAC"/>
    <property type="match status" value="1"/>
</dbReference>
<keyword evidence="2" id="KW-0238">DNA-binding</keyword>
<comment type="caution">
    <text evidence="5">The sequence shown here is derived from an EMBL/GenBank/DDBJ whole genome shotgun (WGS) entry which is preliminary data.</text>
</comment>
<feature type="domain" description="HTH araC/xylS-type" evidence="4">
    <location>
        <begin position="210"/>
        <end position="310"/>
    </location>
</feature>
<evidence type="ECO:0000256" key="2">
    <source>
        <dbReference type="ARBA" id="ARBA00023125"/>
    </source>
</evidence>
<keyword evidence="6" id="KW-1185">Reference proteome</keyword>
<evidence type="ECO:0000256" key="1">
    <source>
        <dbReference type="ARBA" id="ARBA00023015"/>
    </source>
</evidence>
<dbReference type="PANTHER" id="PTHR43280:SF31">
    <property type="entry name" value="TRANSCRIPTIONAL REGULATORY PROTEIN"/>
    <property type="match status" value="1"/>
</dbReference>
<organism evidence="5 6">
    <name type="scientific">Litorimonas taeanensis</name>
    <dbReference type="NCBI Taxonomy" id="568099"/>
    <lineage>
        <taxon>Bacteria</taxon>
        <taxon>Pseudomonadati</taxon>
        <taxon>Pseudomonadota</taxon>
        <taxon>Alphaproteobacteria</taxon>
        <taxon>Maricaulales</taxon>
        <taxon>Robiginitomaculaceae</taxon>
    </lineage>
</organism>
<accession>A0A420WJK4</accession>
<dbReference type="AlphaFoldDB" id="A0A420WJK4"/>
<proteinExistence type="predicted"/>
<dbReference type="InterPro" id="IPR035418">
    <property type="entry name" value="AraC-bd_2"/>
</dbReference>
<evidence type="ECO:0000313" key="5">
    <source>
        <dbReference type="EMBL" id="RKQ71204.1"/>
    </source>
</evidence>
<keyword evidence="3" id="KW-0804">Transcription</keyword>
<dbReference type="Pfam" id="PF14525">
    <property type="entry name" value="AraC_binding_2"/>
    <property type="match status" value="1"/>
</dbReference>
<sequence length="315" mass="36469">MNSNTLNSKDEVTDQWSKRVENDFWIVALEPYAPTSFDLNIEKRNSGSYVLFHILVDAHKLIRAHEHILRSEITDLLIIYICQGECDVHYGGKSFGLAQTDICVVNGWESYILDFDCFAEMLVFRMPISAFETRGKENSDKITFRPISTQTGLAQIAAMTLEEAHKQLGDIPHNQDRMLFNNLASTLCAGLQNSSSKDEERSNYYEALIRKIRRYIEDNIEDETLNAEIIANSHNISVRYLNKIFEAEPDTAIQYIRSLRLRLFAQRLISDKLNLTVKEIVFSCGFSDYAHFHRTFIKHFQCTPNEYRNRFTSVL</sequence>
<dbReference type="Gene3D" id="1.10.10.60">
    <property type="entry name" value="Homeodomain-like"/>
    <property type="match status" value="1"/>
</dbReference>
<gene>
    <name evidence="5" type="ORF">DES40_0517</name>
</gene>
<dbReference type="InterPro" id="IPR009057">
    <property type="entry name" value="Homeodomain-like_sf"/>
</dbReference>
<dbReference type="SUPFAM" id="SSF46689">
    <property type="entry name" value="Homeodomain-like"/>
    <property type="match status" value="1"/>
</dbReference>
<name>A0A420WJK4_9PROT</name>
<reference evidence="5 6" key="1">
    <citation type="submission" date="2018-10" db="EMBL/GenBank/DDBJ databases">
        <title>Genomic Encyclopedia of Type Strains, Phase IV (KMG-IV): sequencing the most valuable type-strain genomes for metagenomic binning, comparative biology and taxonomic classification.</title>
        <authorList>
            <person name="Goeker M."/>
        </authorList>
    </citation>
    <scope>NUCLEOTIDE SEQUENCE [LARGE SCALE GENOMIC DNA]</scope>
    <source>
        <strain evidence="5 6">DSM 22008</strain>
    </source>
</reference>
<evidence type="ECO:0000256" key="3">
    <source>
        <dbReference type="ARBA" id="ARBA00023163"/>
    </source>
</evidence>
<dbReference type="PROSITE" id="PS01124">
    <property type="entry name" value="HTH_ARAC_FAMILY_2"/>
    <property type="match status" value="1"/>
</dbReference>
<dbReference type="PANTHER" id="PTHR43280">
    <property type="entry name" value="ARAC-FAMILY TRANSCRIPTIONAL REGULATOR"/>
    <property type="match status" value="1"/>
</dbReference>
<dbReference type="GO" id="GO:0043565">
    <property type="term" value="F:sequence-specific DNA binding"/>
    <property type="evidence" value="ECO:0007669"/>
    <property type="project" value="InterPro"/>
</dbReference>
<dbReference type="Pfam" id="PF12833">
    <property type="entry name" value="HTH_18"/>
    <property type="match status" value="1"/>
</dbReference>
<dbReference type="InParanoid" id="A0A420WJK4"/>
<evidence type="ECO:0000313" key="6">
    <source>
        <dbReference type="Proteomes" id="UP000282211"/>
    </source>
</evidence>
<dbReference type="Proteomes" id="UP000282211">
    <property type="component" value="Unassembled WGS sequence"/>
</dbReference>
<evidence type="ECO:0000259" key="4">
    <source>
        <dbReference type="PROSITE" id="PS01124"/>
    </source>
</evidence>
<dbReference type="OrthoDB" id="345413at2"/>
<dbReference type="EMBL" id="RBII01000001">
    <property type="protein sequence ID" value="RKQ71204.1"/>
    <property type="molecule type" value="Genomic_DNA"/>
</dbReference>
<dbReference type="InterPro" id="IPR018060">
    <property type="entry name" value="HTH_AraC"/>
</dbReference>
<protein>
    <submittedName>
        <fullName evidence="5">AraC family transcriptional regulator</fullName>
    </submittedName>
</protein>
<dbReference type="RefSeq" id="WP_121099003.1">
    <property type="nucleotide sequence ID" value="NZ_RBII01000001.1"/>
</dbReference>